<dbReference type="Proteomes" id="UP000028980">
    <property type="component" value="Unassembled WGS sequence"/>
</dbReference>
<name>A0A081DAQ5_NONUL</name>
<gene>
    <name evidence="1" type="ORF">JCM19296_1598</name>
</gene>
<dbReference type="AlphaFoldDB" id="A0A081DAQ5"/>
<proteinExistence type="predicted"/>
<dbReference type="EMBL" id="BBLG01000003">
    <property type="protein sequence ID" value="GAK76001.1"/>
    <property type="molecule type" value="Genomic_DNA"/>
</dbReference>
<sequence>MGIFDKIFGSKKEKSSENSTNQDMRLEYNVMKNISLGKSLKYENSEQFKPIENSIYQDLKDNDDTKYRMTICYELEPDNETNNQYPLEDILDKYYLYVSDFLETENHTGPNKFKLELAGELTDIKNGQEIIGKKVFNQEFEDDDGQIRVHLKIE</sequence>
<evidence type="ECO:0000313" key="1">
    <source>
        <dbReference type="EMBL" id="GAK76001.1"/>
    </source>
</evidence>
<evidence type="ECO:0000313" key="2">
    <source>
        <dbReference type="Proteomes" id="UP000028980"/>
    </source>
</evidence>
<comment type="caution">
    <text evidence="1">The sequence shown here is derived from an EMBL/GenBank/DDBJ whole genome shotgun (WGS) entry which is preliminary data.</text>
</comment>
<reference evidence="1 2" key="1">
    <citation type="journal article" date="2014" name="Genome Announc.">
        <title>Draft Genome Sequences of Marine Flavobacterium Nonlabens Strains NR17, NR24, NR27, NR32, NR33, and Ara13.</title>
        <authorList>
            <person name="Nakanishi M."/>
            <person name="Meirelles P."/>
            <person name="Suzuki R."/>
            <person name="Takatani N."/>
            <person name="Mino S."/>
            <person name="Suda W."/>
            <person name="Oshima K."/>
            <person name="Hattori M."/>
            <person name="Ohkuma M."/>
            <person name="Hosokawa M."/>
            <person name="Miyashita K."/>
            <person name="Thompson F.L."/>
            <person name="Niwa A."/>
            <person name="Sawabe T."/>
            <person name="Sawabe T."/>
        </authorList>
    </citation>
    <scope>NUCLEOTIDE SEQUENCE [LARGE SCALE GENOMIC DNA]</scope>
    <source>
        <strain evidence="2">JCM19296</strain>
    </source>
</reference>
<organism evidence="1 2">
    <name type="scientific">Nonlabens ulvanivorans</name>
    <name type="common">Persicivirga ulvanivorans</name>
    <dbReference type="NCBI Taxonomy" id="906888"/>
    <lineage>
        <taxon>Bacteria</taxon>
        <taxon>Pseudomonadati</taxon>
        <taxon>Bacteroidota</taxon>
        <taxon>Flavobacteriia</taxon>
        <taxon>Flavobacteriales</taxon>
        <taxon>Flavobacteriaceae</taxon>
        <taxon>Nonlabens</taxon>
    </lineage>
</organism>
<accession>A0A081DAQ5</accession>
<protein>
    <submittedName>
        <fullName evidence="1">Uncharacterized protein</fullName>
    </submittedName>
</protein>